<dbReference type="AlphaFoldDB" id="A0A642VC04"/>
<keyword evidence="6 10" id="KW-0029">Amino-acid transport</keyword>
<keyword evidence="9 10" id="KW-0472">Membrane</keyword>
<keyword evidence="8 10" id="KW-0072">Autophagy</keyword>
<evidence type="ECO:0000313" key="12">
    <source>
        <dbReference type="Proteomes" id="UP000761534"/>
    </source>
</evidence>
<dbReference type="CDD" id="cd17483">
    <property type="entry name" value="MFS_Atg22_like"/>
    <property type="match status" value="1"/>
</dbReference>
<evidence type="ECO:0000256" key="8">
    <source>
        <dbReference type="ARBA" id="ARBA00023006"/>
    </source>
</evidence>
<comment type="caution">
    <text evidence="11">The sequence shown here is derived from an EMBL/GenBank/DDBJ whole genome shotgun (WGS) entry which is preliminary data.</text>
</comment>
<dbReference type="GO" id="GO:0032974">
    <property type="term" value="P:amino acid transmembrane export from vacuole"/>
    <property type="evidence" value="ECO:0007669"/>
    <property type="project" value="InterPro"/>
</dbReference>
<evidence type="ECO:0000256" key="7">
    <source>
        <dbReference type="ARBA" id="ARBA00022989"/>
    </source>
</evidence>
<feature type="transmembrane region" description="Helical" evidence="10">
    <location>
        <begin position="261"/>
        <end position="281"/>
    </location>
</feature>
<evidence type="ECO:0000256" key="10">
    <source>
        <dbReference type="RuleBase" id="RU363073"/>
    </source>
</evidence>
<evidence type="ECO:0000256" key="4">
    <source>
        <dbReference type="ARBA" id="ARBA00022554"/>
    </source>
</evidence>
<feature type="transmembrane region" description="Helical" evidence="10">
    <location>
        <begin position="504"/>
        <end position="523"/>
    </location>
</feature>
<reference evidence="11" key="1">
    <citation type="journal article" date="2019" name="G3 (Bethesda)">
        <title>Genome Assemblies of Two Rare Opportunistic Yeast Pathogens: Diutina rugosa (syn. Candida rugosa) and Trichomonascus ciferrii (syn. Candida ciferrii).</title>
        <authorList>
            <person name="Mixao V."/>
            <person name="Saus E."/>
            <person name="Hansen A.P."/>
            <person name="Lass-Florl C."/>
            <person name="Gabaldon T."/>
        </authorList>
    </citation>
    <scope>NUCLEOTIDE SEQUENCE</scope>
    <source>
        <strain evidence="11">CBS 4856</strain>
    </source>
</reference>
<dbReference type="GO" id="GO:0005774">
    <property type="term" value="C:vacuolar membrane"/>
    <property type="evidence" value="ECO:0007669"/>
    <property type="project" value="UniProtKB-SubCell"/>
</dbReference>
<feature type="transmembrane region" description="Helical" evidence="10">
    <location>
        <begin position="408"/>
        <end position="428"/>
    </location>
</feature>
<keyword evidence="12" id="KW-1185">Reference proteome</keyword>
<feature type="transmembrane region" description="Helical" evidence="10">
    <location>
        <begin position="151"/>
        <end position="174"/>
    </location>
</feature>
<protein>
    <recommendedName>
        <fullName evidence="10">Autophagy-related protein</fullName>
    </recommendedName>
</protein>
<dbReference type="Pfam" id="PF11700">
    <property type="entry name" value="ATG22"/>
    <property type="match status" value="1"/>
</dbReference>
<keyword evidence="7 10" id="KW-1133">Transmembrane helix</keyword>
<feature type="transmembrane region" description="Helical" evidence="10">
    <location>
        <begin position="440"/>
        <end position="465"/>
    </location>
</feature>
<feature type="transmembrane region" description="Helical" evidence="10">
    <location>
        <begin position="331"/>
        <end position="355"/>
    </location>
</feature>
<dbReference type="EMBL" id="SWFS01000147">
    <property type="protein sequence ID" value="KAA8915741.1"/>
    <property type="molecule type" value="Genomic_DNA"/>
</dbReference>
<dbReference type="Proteomes" id="UP000761534">
    <property type="component" value="Unassembled WGS sequence"/>
</dbReference>
<dbReference type="OrthoDB" id="42657at2759"/>
<feature type="transmembrane region" description="Helical" evidence="10">
    <location>
        <begin position="126"/>
        <end position="144"/>
    </location>
</feature>
<dbReference type="SUPFAM" id="SSF103473">
    <property type="entry name" value="MFS general substrate transporter"/>
    <property type="match status" value="1"/>
</dbReference>
<evidence type="ECO:0000256" key="3">
    <source>
        <dbReference type="ARBA" id="ARBA00022448"/>
    </source>
</evidence>
<sequence>MMGDEGETTRRELWGWYFYAWGCEPFIVSAVGTYVPILLEQMARENGFKVDDLDTPCMAPDKEMNDPSITPITPPRATKCVVPFFGRYIDTSSLALYTFSLSVFVQTLVVISMSGAADRGKFRKKLLLGFAVIGAITTSLFIAVGSSRYYFASLLAVVSNSAFGAVSVCGNAYLPVLVNNHPLEKEGADEVEEEPLLDQGDDRVVPITERESEEQSRQRAQLSGKISGIGVAFGYLAAFIVQIGTFCVVKVTGSSTFSLRLAVFIVGIWWLVSQIPVSLLLRSRPGPPLPEFRRSHDDRKIGRWRMMWKYVKYGWRTLFATFKEARNMKDVAIFLLGWFIVSDAATTINSAAVLFAKTELNMSAPSLAIIGILVVFSGMAGAMTIPRYIQPQLDRISSKKLQGGANGIIFIVLVASVIPLYGILGFYLQSLGLRRPWEMYILAAWYGFALGGLNTTCRSVFSILIPKGKETTFFSLFSVTDKGSSVIGPAITGLITDKTHNIRYTFYFLFAMMILPIAIYSCLNLERGRQEAKSLEQVEADDD</sequence>
<dbReference type="Gene3D" id="1.20.1250.20">
    <property type="entry name" value="MFS general substrate transporter like domains"/>
    <property type="match status" value="1"/>
</dbReference>
<evidence type="ECO:0000313" key="11">
    <source>
        <dbReference type="EMBL" id="KAA8915741.1"/>
    </source>
</evidence>
<name>A0A642VC04_9ASCO</name>
<feature type="transmembrane region" description="Helical" evidence="10">
    <location>
        <begin position="226"/>
        <end position="249"/>
    </location>
</feature>
<evidence type="ECO:0000256" key="2">
    <source>
        <dbReference type="ARBA" id="ARBA00006978"/>
    </source>
</evidence>
<feature type="transmembrane region" description="Helical" evidence="10">
    <location>
        <begin position="94"/>
        <end position="114"/>
    </location>
</feature>
<evidence type="ECO:0000256" key="5">
    <source>
        <dbReference type="ARBA" id="ARBA00022692"/>
    </source>
</evidence>
<keyword evidence="3 10" id="KW-0813">Transport</keyword>
<proteinExistence type="inferred from homology"/>
<dbReference type="PANTHER" id="PTHR23519">
    <property type="entry name" value="AUTOPHAGY-RELATED PROTEIN 22"/>
    <property type="match status" value="1"/>
</dbReference>
<gene>
    <name evidence="11" type="ORF">TRICI_002123</name>
</gene>
<dbReference type="InterPro" id="IPR036259">
    <property type="entry name" value="MFS_trans_sf"/>
</dbReference>
<evidence type="ECO:0000256" key="6">
    <source>
        <dbReference type="ARBA" id="ARBA00022970"/>
    </source>
</evidence>
<feature type="transmembrane region" description="Helical" evidence="10">
    <location>
        <begin position="367"/>
        <end position="388"/>
    </location>
</feature>
<dbReference type="InterPro" id="IPR044738">
    <property type="entry name" value="Atg22"/>
</dbReference>
<evidence type="ECO:0000256" key="1">
    <source>
        <dbReference type="ARBA" id="ARBA00004128"/>
    </source>
</evidence>
<comment type="function">
    <text evidence="10">Vacuolar effluxer which mediate the efflux of amino acids resulting from autophagic degradation. The release of autophagic amino acids allows the maintenance of protein synthesis and viability during nitrogen starvation.</text>
</comment>
<feature type="transmembrane region" description="Helical" evidence="10">
    <location>
        <begin position="16"/>
        <end position="39"/>
    </location>
</feature>
<organism evidence="11 12">
    <name type="scientific">Trichomonascus ciferrii</name>
    <dbReference type="NCBI Taxonomy" id="44093"/>
    <lineage>
        <taxon>Eukaryota</taxon>
        <taxon>Fungi</taxon>
        <taxon>Dikarya</taxon>
        <taxon>Ascomycota</taxon>
        <taxon>Saccharomycotina</taxon>
        <taxon>Dipodascomycetes</taxon>
        <taxon>Dipodascales</taxon>
        <taxon>Trichomonascaceae</taxon>
        <taxon>Trichomonascus</taxon>
        <taxon>Trichomonascus ciferrii complex</taxon>
    </lineage>
</organism>
<dbReference type="InterPro" id="IPR024671">
    <property type="entry name" value="Atg22-like"/>
</dbReference>
<keyword evidence="4 10" id="KW-0926">Vacuole</keyword>
<keyword evidence="5 10" id="KW-0812">Transmembrane</keyword>
<accession>A0A642VC04</accession>
<dbReference type="PANTHER" id="PTHR23519:SF1">
    <property type="entry name" value="AUTOPHAGY-RELATED PROTEIN 22"/>
    <property type="match status" value="1"/>
</dbReference>
<dbReference type="VEuPathDB" id="FungiDB:TRICI_002123"/>
<dbReference type="GO" id="GO:0006914">
    <property type="term" value="P:autophagy"/>
    <property type="evidence" value="ECO:0007669"/>
    <property type="project" value="UniProtKB-KW"/>
</dbReference>
<comment type="subcellular location">
    <subcellularLocation>
        <location evidence="1 10">Vacuole membrane</location>
        <topology evidence="1 10">Multi-pass membrane protein</topology>
    </subcellularLocation>
</comment>
<dbReference type="InterPro" id="IPR050495">
    <property type="entry name" value="ATG22/LtaA_families"/>
</dbReference>
<evidence type="ECO:0000256" key="9">
    <source>
        <dbReference type="ARBA" id="ARBA00023136"/>
    </source>
</evidence>
<comment type="similarity">
    <text evidence="2 10">Belongs to the ATG22 family.</text>
</comment>